<feature type="compositionally biased region" description="Low complexity" evidence="1">
    <location>
        <begin position="71"/>
        <end position="85"/>
    </location>
</feature>
<comment type="caution">
    <text evidence="3">The sequence shown here is derived from an EMBL/GenBank/DDBJ whole genome shotgun (WGS) entry which is preliminary data.</text>
</comment>
<organism evidence="3 4">
    <name type="scientific">Polyangium jinanense</name>
    <dbReference type="NCBI Taxonomy" id="2829994"/>
    <lineage>
        <taxon>Bacteria</taxon>
        <taxon>Pseudomonadati</taxon>
        <taxon>Myxococcota</taxon>
        <taxon>Polyangia</taxon>
        <taxon>Polyangiales</taxon>
        <taxon>Polyangiaceae</taxon>
        <taxon>Polyangium</taxon>
    </lineage>
</organism>
<name>A0A9X3X5F1_9BACT</name>
<dbReference type="Proteomes" id="UP001151081">
    <property type="component" value="Unassembled WGS sequence"/>
</dbReference>
<feature type="chain" id="PRO_5040917563" evidence="2">
    <location>
        <begin position="21"/>
        <end position="148"/>
    </location>
</feature>
<feature type="compositionally biased region" description="Low complexity" evidence="1">
    <location>
        <begin position="42"/>
        <end position="61"/>
    </location>
</feature>
<keyword evidence="4" id="KW-1185">Reference proteome</keyword>
<gene>
    <name evidence="3" type="ORF">KEG57_21235</name>
</gene>
<reference evidence="3 4" key="1">
    <citation type="submission" date="2021-04" db="EMBL/GenBank/DDBJ databases">
        <title>Genome analysis of Polyangium sp.</title>
        <authorList>
            <person name="Li Y."/>
            <person name="Wang J."/>
        </authorList>
    </citation>
    <scope>NUCLEOTIDE SEQUENCE [LARGE SCALE GENOMIC DNA]</scope>
    <source>
        <strain evidence="3 4">SDU14</strain>
    </source>
</reference>
<feature type="region of interest" description="Disordered" evidence="1">
    <location>
        <begin position="19"/>
        <end position="88"/>
    </location>
</feature>
<evidence type="ECO:0000313" key="4">
    <source>
        <dbReference type="Proteomes" id="UP001151081"/>
    </source>
</evidence>
<feature type="signal peptide" evidence="2">
    <location>
        <begin position="1"/>
        <end position="20"/>
    </location>
</feature>
<accession>A0A9X3X5F1</accession>
<evidence type="ECO:0000256" key="1">
    <source>
        <dbReference type="SAM" id="MobiDB-lite"/>
    </source>
</evidence>
<protein>
    <submittedName>
        <fullName evidence="3">Uncharacterized protein</fullName>
    </submittedName>
</protein>
<proteinExistence type="predicted"/>
<evidence type="ECO:0000313" key="3">
    <source>
        <dbReference type="EMBL" id="MDC3983050.1"/>
    </source>
</evidence>
<sequence>MRLLGSIAAVLLLSACNGGAQPPGSPEATGSAPTETAPGGSTTAVPPIAPTPTTTVVVPVPDNTTGSTPMPTVSATSTPDAAAPTNGSCGGRTCGAGETCASYYGIAGPRGPMFHECVIRCRRGAPNDGCPSGRRCYTVADGPGDVCR</sequence>
<dbReference type="EMBL" id="JAGTJJ010000011">
    <property type="protein sequence ID" value="MDC3983050.1"/>
    <property type="molecule type" value="Genomic_DNA"/>
</dbReference>
<dbReference type="RefSeq" id="WP_272423944.1">
    <property type="nucleotide sequence ID" value="NZ_JAGTJJ010000011.1"/>
</dbReference>
<dbReference type="AlphaFoldDB" id="A0A9X3X5F1"/>
<evidence type="ECO:0000256" key="2">
    <source>
        <dbReference type="SAM" id="SignalP"/>
    </source>
</evidence>
<keyword evidence="2" id="KW-0732">Signal</keyword>
<dbReference type="PROSITE" id="PS51257">
    <property type="entry name" value="PROKAR_LIPOPROTEIN"/>
    <property type="match status" value="1"/>
</dbReference>